<feature type="signal peptide" evidence="1">
    <location>
        <begin position="1"/>
        <end position="31"/>
    </location>
</feature>
<evidence type="ECO:0000313" key="3">
    <source>
        <dbReference type="Proteomes" id="UP000238479"/>
    </source>
</evidence>
<dbReference type="STRING" id="74649.A0A2P6S261"/>
<comment type="subcellular location">
    <subcellularLocation>
        <location evidence="1">Secreted</location>
        <location evidence="1">Extracellular space</location>
        <location evidence="1">Apoplast</location>
    </subcellularLocation>
</comment>
<dbReference type="InterPro" id="IPR004265">
    <property type="entry name" value="Dirigent"/>
</dbReference>
<reference evidence="2 3" key="1">
    <citation type="journal article" date="2018" name="Nat. Genet.">
        <title>The Rosa genome provides new insights in the design of modern roses.</title>
        <authorList>
            <person name="Bendahmane M."/>
        </authorList>
    </citation>
    <scope>NUCLEOTIDE SEQUENCE [LARGE SCALE GENOMIC DNA]</scope>
    <source>
        <strain evidence="3">cv. Old Blush</strain>
    </source>
</reference>
<dbReference type="Gramene" id="PRQ52751">
    <property type="protein sequence ID" value="PRQ52751"/>
    <property type="gene ID" value="RchiOBHm_Chr2g0158841"/>
</dbReference>
<dbReference type="OrthoDB" id="1925209at2759"/>
<comment type="caution">
    <text evidence="2">The sequence shown here is derived from an EMBL/GenBank/DDBJ whole genome shotgun (WGS) entry which is preliminary data.</text>
</comment>
<dbReference type="PANTHER" id="PTHR21495">
    <property type="entry name" value="NUCLEOPORIN-RELATED"/>
    <property type="match status" value="1"/>
</dbReference>
<feature type="chain" id="PRO_5015021114" description="Dirigent protein" evidence="1">
    <location>
        <begin position="32"/>
        <end position="131"/>
    </location>
</feature>
<keyword evidence="1" id="KW-0052">Apoplast</keyword>
<evidence type="ECO:0000313" key="2">
    <source>
        <dbReference type="EMBL" id="PRQ52751.1"/>
    </source>
</evidence>
<dbReference type="GO" id="GO:0048046">
    <property type="term" value="C:apoplast"/>
    <property type="evidence" value="ECO:0007669"/>
    <property type="project" value="UniProtKB-SubCell"/>
</dbReference>
<dbReference type="EMBL" id="PDCK01000040">
    <property type="protein sequence ID" value="PRQ52751.1"/>
    <property type="molecule type" value="Genomic_DNA"/>
</dbReference>
<comment type="similarity">
    <text evidence="1">Belongs to the plant dirigent protein family.</text>
</comment>
<name>A0A2P6S261_ROSCH</name>
<gene>
    <name evidence="2" type="ORF">RchiOBHm_Chr2g0158841</name>
</gene>
<evidence type="ECO:0000256" key="1">
    <source>
        <dbReference type="RuleBase" id="RU363099"/>
    </source>
</evidence>
<keyword evidence="1" id="KW-0964">Secreted</keyword>
<organism evidence="2 3">
    <name type="scientific">Rosa chinensis</name>
    <name type="common">China rose</name>
    <dbReference type="NCBI Taxonomy" id="74649"/>
    <lineage>
        <taxon>Eukaryota</taxon>
        <taxon>Viridiplantae</taxon>
        <taxon>Streptophyta</taxon>
        <taxon>Embryophyta</taxon>
        <taxon>Tracheophyta</taxon>
        <taxon>Spermatophyta</taxon>
        <taxon>Magnoliopsida</taxon>
        <taxon>eudicotyledons</taxon>
        <taxon>Gunneridae</taxon>
        <taxon>Pentapetalae</taxon>
        <taxon>rosids</taxon>
        <taxon>fabids</taxon>
        <taxon>Rosales</taxon>
        <taxon>Rosaceae</taxon>
        <taxon>Rosoideae</taxon>
        <taxon>Rosoideae incertae sedis</taxon>
        <taxon>Rosa</taxon>
    </lineage>
</organism>
<sequence length="131" mass="14363">MTFNFMSKLTQQSLPILPLLVLVFARSLAKASDLKETQLVLYFQDFTAGPNTSSIPVAGIAGKLWTFTQFGTIYVTDDTMTQGPNITSSVVGRAHGITVASALDGSNALVLVSRVHKHEVQWQHSRDTRKQ</sequence>
<accession>A0A2P6S261</accession>
<keyword evidence="1" id="KW-0732">Signal</keyword>
<dbReference type="Proteomes" id="UP000238479">
    <property type="component" value="Chromosome 2"/>
</dbReference>
<comment type="function">
    <text evidence="1">Dirigent proteins impart stereoselectivity on the phenoxy radical-coupling reaction, yielding optically active lignans from two molecules of coniferyl alcohol in the biosynthesis of lignans, flavonolignans, and alkaloids and thus plays a central role in plant secondary metabolism.</text>
</comment>
<dbReference type="AlphaFoldDB" id="A0A2P6S261"/>
<comment type="subunit">
    <text evidence="1">Homodimer.</text>
</comment>
<keyword evidence="3" id="KW-1185">Reference proteome</keyword>
<proteinExistence type="inferred from homology"/>
<protein>
    <recommendedName>
        <fullName evidence="1">Dirigent protein</fullName>
    </recommendedName>
</protein>
<dbReference type="Pfam" id="PF03018">
    <property type="entry name" value="Dirigent"/>
    <property type="match status" value="1"/>
</dbReference>